<evidence type="ECO:0000256" key="1">
    <source>
        <dbReference type="SAM" id="MobiDB-lite"/>
    </source>
</evidence>
<feature type="compositionally biased region" description="Acidic residues" evidence="1">
    <location>
        <begin position="38"/>
        <end position="83"/>
    </location>
</feature>
<comment type="caution">
    <text evidence="2">The sequence shown here is derived from an EMBL/GenBank/DDBJ whole genome shotgun (WGS) entry which is preliminary data.</text>
</comment>
<dbReference type="EMBL" id="JALNTZ010000008">
    <property type="protein sequence ID" value="KAJ3643049.1"/>
    <property type="molecule type" value="Genomic_DNA"/>
</dbReference>
<reference evidence="2" key="1">
    <citation type="journal article" date="2023" name="G3 (Bethesda)">
        <title>Whole genome assemblies of Zophobas morio and Tenebrio molitor.</title>
        <authorList>
            <person name="Kaur S."/>
            <person name="Stinson S.A."/>
            <person name="diCenzo G.C."/>
        </authorList>
    </citation>
    <scope>NUCLEOTIDE SEQUENCE</scope>
    <source>
        <strain evidence="2">QUZm001</strain>
    </source>
</reference>
<gene>
    <name evidence="2" type="ORF">Zmor_025787</name>
</gene>
<dbReference type="Proteomes" id="UP001168821">
    <property type="component" value="Unassembled WGS sequence"/>
</dbReference>
<feature type="region of interest" description="Disordered" evidence="1">
    <location>
        <begin position="36"/>
        <end position="83"/>
    </location>
</feature>
<organism evidence="2 3">
    <name type="scientific">Zophobas morio</name>
    <dbReference type="NCBI Taxonomy" id="2755281"/>
    <lineage>
        <taxon>Eukaryota</taxon>
        <taxon>Metazoa</taxon>
        <taxon>Ecdysozoa</taxon>
        <taxon>Arthropoda</taxon>
        <taxon>Hexapoda</taxon>
        <taxon>Insecta</taxon>
        <taxon>Pterygota</taxon>
        <taxon>Neoptera</taxon>
        <taxon>Endopterygota</taxon>
        <taxon>Coleoptera</taxon>
        <taxon>Polyphaga</taxon>
        <taxon>Cucujiformia</taxon>
        <taxon>Tenebrionidae</taxon>
        <taxon>Zophobas</taxon>
    </lineage>
</organism>
<evidence type="ECO:0000313" key="3">
    <source>
        <dbReference type="Proteomes" id="UP001168821"/>
    </source>
</evidence>
<evidence type="ECO:0000313" key="2">
    <source>
        <dbReference type="EMBL" id="KAJ3643049.1"/>
    </source>
</evidence>
<sequence length="126" mass="15764">MNHTLRSRQLNPCDELYWKSRGWPQRPYNWRERIYAHDDEDTDDDESDIYSEADYSDDDYYYSDEDDFYYSDEDESEECDEDYYSDQDYDEYEEERLRSLQNNPNNVEYWRLRGYLSRPSNWRGKQ</sequence>
<keyword evidence="3" id="KW-1185">Reference proteome</keyword>
<protein>
    <submittedName>
        <fullName evidence="2">Uncharacterized protein</fullName>
    </submittedName>
</protein>
<name>A0AA38HXP6_9CUCU</name>
<proteinExistence type="predicted"/>
<accession>A0AA38HXP6</accession>
<dbReference type="AlphaFoldDB" id="A0AA38HXP6"/>